<keyword evidence="6" id="KW-1185">Reference proteome</keyword>
<dbReference type="Proteomes" id="UP000606900">
    <property type="component" value="Unassembled WGS sequence"/>
</dbReference>
<sequence length="86" mass="9666">MEIQEKDTLFLMTLAAFGAVLASGLAAFLQWIVVLPLTIGVFLLMILTYLLNRKGAIHFSENAETWAMILTLIVFIAAFIYLYRPV</sequence>
<evidence type="ECO:0000313" key="3">
    <source>
        <dbReference type="EMBL" id="CEA14338.1"/>
    </source>
</evidence>
<accession>A0A090I4J1</accession>
<keyword evidence="1" id="KW-1133">Transmembrane helix</keyword>
<evidence type="ECO:0000313" key="5">
    <source>
        <dbReference type="EMBL" id="MBF4475318.1"/>
    </source>
</evidence>
<keyword evidence="1" id="KW-0472">Membrane</keyword>
<dbReference type="EMBL" id="LN515531">
    <property type="protein sequence ID" value="CEA14338.1"/>
    <property type="molecule type" value="Genomic_DNA"/>
</dbReference>
<evidence type="ECO:0000256" key="1">
    <source>
        <dbReference type="SAM" id="Phobius"/>
    </source>
</evidence>
<organism evidence="3">
    <name type="scientific">Methanobacterium formicicum</name>
    <dbReference type="NCBI Taxonomy" id="2162"/>
    <lineage>
        <taxon>Archaea</taxon>
        <taxon>Methanobacteriati</taxon>
        <taxon>Methanobacteriota</taxon>
        <taxon>Methanomada group</taxon>
        <taxon>Methanobacteria</taxon>
        <taxon>Methanobacteriales</taxon>
        <taxon>Methanobacteriaceae</taxon>
        <taxon>Methanobacterium</taxon>
    </lineage>
</organism>
<keyword evidence="1" id="KW-0812">Transmembrane</keyword>
<dbReference type="Proteomes" id="UP000062768">
    <property type="component" value="Chromosome I"/>
</dbReference>
<dbReference type="OrthoDB" id="68250at2157"/>
<proteinExistence type="predicted"/>
<dbReference type="KEGG" id="mfi:DSM1535_2014"/>
<dbReference type="EMBL" id="LN734822">
    <property type="protein sequence ID" value="CEL24621.1"/>
    <property type="molecule type" value="Genomic_DNA"/>
</dbReference>
<evidence type="ECO:0000313" key="2">
    <source>
        <dbReference type="EMBL" id="AIS32144.1"/>
    </source>
</evidence>
<name>A0A090I4J1_METFO</name>
<gene>
    <name evidence="2" type="primary">ehaK</name>
    <name evidence="2" type="ORF">BRM9_1329</name>
    <name evidence="3" type="ORF">DSM1535_2014</name>
    <name evidence="5" type="ORF">ISP06_07600</name>
    <name evidence="4" type="ORF">MB9_0982</name>
</gene>
<dbReference type="GeneID" id="82849132"/>
<reference evidence="5" key="4">
    <citation type="submission" date="2020-10" db="EMBL/GenBank/DDBJ databases">
        <title>Dehalococcoides mccartyi of a TCE/Cr reducing biochatode.</title>
        <authorList>
            <person name="Matturro B."/>
        </authorList>
    </citation>
    <scope>NUCLEOTIDE SEQUENCE</scope>
    <source>
        <strain evidence="5">Bin2</strain>
    </source>
</reference>
<dbReference type="EMBL" id="CP006933">
    <property type="protein sequence ID" value="AIS32144.1"/>
    <property type="molecule type" value="Genomic_DNA"/>
</dbReference>
<reference evidence="2" key="1">
    <citation type="submission" date="2013-12" db="EMBL/GenBank/DDBJ databases">
        <title>The complete genome sequence of Methanobacterium sp. BRM9.</title>
        <authorList>
            <consortium name="Pastoral Greenhouse Gas Research Consortium"/>
            <person name="Kelly W.J."/>
            <person name="Leahy S.C."/>
            <person name="Perry R."/>
            <person name="Li D."/>
            <person name="Altermann E."/>
            <person name="Lambie S.C."/>
            <person name="Attwood G.T."/>
        </authorList>
    </citation>
    <scope>NUCLEOTIDE SEQUENCE [LARGE SCALE GENOMIC DNA]</scope>
    <source>
        <strain evidence="2">BRM9</strain>
    </source>
</reference>
<evidence type="ECO:0000313" key="6">
    <source>
        <dbReference type="Proteomes" id="UP000062768"/>
    </source>
</evidence>
<feature type="transmembrane region" description="Helical" evidence="1">
    <location>
        <begin position="63"/>
        <end position="83"/>
    </location>
</feature>
<protein>
    <submittedName>
        <fullName evidence="2 5">Hydrogenase</fullName>
    </submittedName>
</protein>
<feature type="transmembrane region" description="Helical" evidence="1">
    <location>
        <begin position="32"/>
        <end position="51"/>
    </location>
</feature>
<dbReference type="STRING" id="2162.BRM9_1329"/>
<evidence type="ECO:0000313" key="4">
    <source>
        <dbReference type="EMBL" id="CEL24621.1"/>
    </source>
</evidence>
<dbReference type="AlphaFoldDB" id="A0A090I4J1"/>
<dbReference type="EMBL" id="JADIIL010000028">
    <property type="protein sequence ID" value="MBF4475318.1"/>
    <property type="molecule type" value="Genomic_DNA"/>
</dbReference>
<dbReference type="Proteomes" id="UP000029661">
    <property type="component" value="Chromosome"/>
</dbReference>
<dbReference type="RefSeq" id="WP_048073387.1">
    <property type="nucleotide sequence ID" value="NZ_CALCVY010000270.1"/>
</dbReference>
<reference evidence="3" key="2">
    <citation type="submission" date="2014-08" db="EMBL/GenBank/DDBJ databases">
        <authorList>
            <person name="Wibberg D."/>
        </authorList>
    </citation>
    <scope>NUCLEOTIDE SEQUENCE</scope>
</reference>
<dbReference type="PATRIC" id="fig|2162.10.peg.1027"/>
<reference evidence="4" key="3">
    <citation type="submission" date="2014-09" db="EMBL/GenBank/DDBJ databases">
        <authorList>
            <person name="Bishop-Lilly K.A."/>
            <person name="Broomall S.M."/>
            <person name="Chain P.S."/>
            <person name="Chertkov O."/>
            <person name="Coyne S.R."/>
            <person name="Daligault H.E."/>
            <person name="Davenport K.W."/>
            <person name="Erkkila T."/>
            <person name="Frey K.G."/>
            <person name="Gibbons H.S."/>
            <person name="Gu W."/>
            <person name="Jaissle J."/>
            <person name="Johnson S.L."/>
            <person name="Koroleva G.I."/>
            <person name="Ladner J.T."/>
            <person name="Lo C.-C."/>
            <person name="Minogue T.D."/>
            <person name="Munk C."/>
            <person name="Palacios G.F."/>
            <person name="Redden C.L."/>
            <person name="Rosenzweig C.N."/>
            <person name="Scholz M.B."/>
            <person name="Teshima H."/>
            <person name="Xu Y."/>
        </authorList>
    </citation>
    <scope>NUCLEOTIDE SEQUENCE</scope>
    <source>
        <strain evidence="4">Mb9</strain>
    </source>
</reference>
<dbReference type="KEGG" id="mfc:BRM9_1329"/>